<sequence length="233" mass="25621">MLFHWLLMAASTRDQDPSWKRYWPPPLLETLSLEESQPGCEALEDGDGVLRFCGSTKTLNLDPSLSVDDAPPMPSSTAADSPQDGTALPGQAGSRSSPRRGVSAGKCTIRRCRSSSSRRSHSRRRTSPQGRGRKKKRGRRTSGKRRSQKRSSQNSGPSTEQGGEASAKQGNGQGSEETDTPPQNKRRKSSSEGKKKRKRLNPTFIQLRNQRALTLANPVISQFSKSPPISKMY</sequence>
<accession>A0AAN8LKA5</accession>
<keyword evidence="3" id="KW-1185">Reference proteome</keyword>
<evidence type="ECO:0000313" key="2">
    <source>
        <dbReference type="EMBL" id="KAK6302506.1"/>
    </source>
</evidence>
<proteinExistence type="predicted"/>
<gene>
    <name evidence="2" type="ORF">J4Q44_G00268610</name>
</gene>
<feature type="region of interest" description="Disordered" evidence="1">
    <location>
        <begin position="60"/>
        <end position="204"/>
    </location>
</feature>
<dbReference type="AlphaFoldDB" id="A0AAN8LKA5"/>
<reference evidence="2 3" key="1">
    <citation type="submission" date="2021-04" db="EMBL/GenBank/DDBJ databases">
        <authorList>
            <person name="De Guttry C."/>
            <person name="Zahm M."/>
            <person name="Klopp C."/>
            <person name="Cabau C."/>
            <person name="Louis A."/>
            <person name="Berthelot C."/>
            <person name="Parey E."/>
            <person name="Roest Crollius H."/>
            <person name="Montfort J."/>
            <person name="Robinson-Rechavi M."/>
            <person name="Bucao C."/>
            <person name="Bouchez O."/>
            <person name="Gislard M."/>
            <person name="Lluch J."/>
            <person name="Milhes M."/>
            <person name="Lampietro C."/>
            <person name="Lopez Roques C."/>
            <person name="Donnadieu C."/>
            <person name="Braasch I."/>
            <person name="Desvignes T."/>
            <person name="Postlethwait J."/>
            <person name="Bobe J."/>
            <person name="Wedekind C."/>
            <person name="Guiguen Y."/>
        </authorList>
    </citation>
    <scope>NUCLEOTIDE SEQUENCE [LARGE SCALE GENOMIC DNA]</scope>
    <source>
        <strain evidence="2">Cs_M1</strain>
        <tissue evidence="2">Blood</tissue>
    </source>
</reference>
<comment type="caution">
    <text evidence="2">The sequence shown here is derived from an EMBL/GenBank/DDBJ whole genome shotgun (WGS) entry which is preliminary data.</text>
</comment>
<feature type="compositionally biased region" description="Basic residues" evidence="1">
    <location>
        <begin position="108"/>
        <end position="149"/>
    </location>
</feature>
<dbReference type="EMBL" id="JAGTTL010000025">
    <property type="protein sequence ID" value="KAK6302506.1"/>
    <property type="molecule type" value="Genomic_DNA"/>
</dbReference>
<evidence type="ECO:0000313" key="3">
    <source>
        <dbReference type="Proteomes" id="UP001356427"/>
    </source>
</evidence>
<dbReference type="Proteomes" id="UP001356427">
    <property type="component" value="Unassembled WGS sequence"/>
</dbReference>
<feature type="compositionally biased region" description="Polar residues" evidence="1">
    <location>
        <begin position="75"/>
        <end position="84"/>
    </location>
</feature>
<organism evidence="2 3">
    <name type="scientific">Coregonus suidteri</name>
    <dbReference type="NCBI Taxonomy" id="861788"/>
    <lineage>
        <taxon>Eukaryota</taxon>
        <taxon>Metazoa</taxon>
        <taxon>Chordata</taxon>
        <taxon>Craniata</taxon>
        <taxon>Vertebrata</taxon>
        <taxon>Euteleostomi</taxon>
        <taxon>Actinopterygii</taxon>
        <taxon>Neopterygii</taxon>
        <taxon>Teleostei</taxon>
        <taxon>Protacanthopterygii</taxon>
        <taxon>Salmoniformes</taxon>
        <taxon>Salmonidae</taxon>
        <taxon>Coregoninae</taxon>
        <taxon>Coregonus</taxon>
    </lineage>
</organism>
<name>A0AAN8LKA5_9TELE</name>
<evidence type="ECO:0000256" key="1">
    <source>
        <dbReference type="SAM" id="MobiDB-lite"/>
    </source>
</evidence>
<protein>
    <submittedName>
        <fullName evidence="2">Uncharacterized protein</fullName>
    </submittedName>
</protein>
<feature type="compositionally biased region" description="Basic residues" evidence="1">
    <location>
        <begin position="184"/>
        <end position="200"/>
    </location>
</feature>